<dbReference type="GO" id="GO:0030420">
    <property type="term" value="P:establishment of competence for transformation"/>
    <property type="evidence" value="ECO:0007669"/>
    <property type="project" value="InterPro"/>
</dbReference>
<dbReference type="InterPro" id="IPR004477">
    <property type="entry name" value="ComEC_N"/>
</dbReference>
<dbReference type="InterPro" id="IPR036866">
    <property type="entry name" value="RibonucZ/Hydroxyglut_hydro"/>
</dbReference>
<dbReference type="SUPFAM" id="SSF56281">
    <property type="entry name" value="Metallo-hydrolase/oxidoreductase"/>
    <property type="match status" value="1"/>
</dbReference>
<evidence type="ECO:0000256" key="1">
    <source>
        <dbReference type="ARBA" id="ARBA00004651"/>
    </source>
</evidence>
<dbReference type="CDD" id="cd07731">
    <property type="entry name" value="ComA-like_MBL-fold"/>
    <property type="match status" value="1"/>
</dbReference>
<dbReference type="Pfam" id="PF03772">
    <property type="entry name" value="Competence"/>
    <property type="match status" value="1"/>
</dbReference>
<evidence type="ECO:0000313" key="8">
    <source>
        <dbReference type="EMBL" id="MYL47895.1"/>
    </source>
</evidence>
<dbReference type="EMBL" id="WMEZ01000001">
    <property type="protein sequence ID" value="MYL47895.1"/>
    <property type="molecule type" value="Genomic_DNA"/>
</dbReference>
<dbReference type="NCBIfam" id="TIGR00360">
    <property type="entry name" value="ComEC_N-term"/>
    <property type="match status" value="1"/>
</dbReference>
<feature type="transmembrane region" description="Helical" evidence="6">
    <location>
        <begin position="429"/>
        <end position="448"/>
    </location>
</feature>
<dbReference type="InterPro" id="IPR001279">
    <property type="entry name" value="Metallo-B-lactamas"/>
</dbReference>
<reference evidence="8 9" key="1">
    <citation type="submission" date="2019-11" db="EMBL/GenBank/DDBJ databases">
        <title>Genome sequences of 17 halophilic strains isolated from different environments.</title>
        <authorList>
            <person name="Furrow R.E."/>
        </authorList>
    </citation>
    <scope>NUCLEOTIDE SEQUENCE [LARGE SCALE GENOMIC DNA]</scope>
    <source>
        <strain evidence="8 9">22505_10_Sand</strain>
    </source>
</reference>
<dbReference type="Pfam" id="PF00753">
    <property type="entry name" value="Lactamase_B"/>
    <property type="match status" value="1"/>
</dbReference>
<proteinExistence type="predicted"/>
<dbReference type="InterPro" id="IPR004797">
    <property type="entry name" value="Competence_ComEC/Rec2"/>
</dbReference>
<keyword evidence="3 6" id="KW-0812">Transmembrane</keyword>
<comment type="caution">
    <text evidence="8">The sequence shown here is derived from an EMBL/GenBank/DDBJ whole genome shotgun (WGS) entry which is preliminary data.</text>
</comment>
<dbReference type="InterPro" id="IPR035681">
    <property type="entry name" value="ComA-like_MBL"/>
</dbReference>
<evidence type="ECO:0000313" key="9">
    <source>
        <dbReference type="Proteomes" id="UP000447393"/>
    </source>
</evidence>
<evidence type="ECO:0000256" key="4">
    <source>
        <dbReference type="ARBA" id="ARBA00022989"/>
    </source>
</evidence>
<gene>
    <name evidence="8" type="ORF">GLV98_00270</name>
</gene>
<feature type="transmembrane region" description="Helical" evidence="6">
    <location>
        <begin position="370"/>
        <end position="388"/>
    </location>
</feature>
<dbReference type="PANTHER" id="PTHR30619:SF7">
    <property type="entry name" value="BETA-LACTAMASE DOMAIN PROTEIN"/>
    <property type="match status" value="1"/>
</dbReference>
<feature type="transmembrane region" description="Helical" evidence="6">
    <location>
        <begin position="488"/>
        <end position="508"/>
    </location>
</feature>
<evidence type="ECO:0000256" key="6">
    <source>
        <dbReference type="SAM" id="Phobius"/>
    </source>
</evidence>
<dbReference type="AlphaFoldDB" id="A0A845DX44"/>
<keyword evidence="4 6" id="KW-1133">Transmembrane helix</keyword>
<keyword evidence="5 6" id="KW-0472">Membrane</keyword>
<feature type="transmembrane region" description="Helical" evidence="6">
    <location>
        <begin position="244"/>
        <end position="264"/>
    </location>
</feature>
<accession>A0A845DX44</accession>
<feature type="transmembrane region" description="Helical" evidence="6">
    <location>
        <begin position="454"/>
        <end position="476"/>
    </location>
</feature>
<dbReference type="InterPro" id="IPR025405">
    <property type="entry name" value="DUF4131"/>
</dbReference>
<name>A0A845DX44_9BACI</name>
<sequence>MSTAKNGKPVNFLRGSWHIPVIAFVLGGVLSIQEGFPFYVVGVIFLYWLLSYRRNPQFLFLLLLFGIGGYIHLSLDPIPFHPLPNESIKIESIKGKIVSDVTKSDQSFSIVLKGDEGKVLVRYLKENISDPLPGMMKHGAACTVKGEVNLFDGARNPGQFDYRAYMEGKGIYTQILIKGESSLQCEGESWFSHLYDTRKQLKMTVKERVHPRTYIWMEALIFGDTSLIDSSVVEWFREFNLSHILAISGLHVGLTLGGTYFLLYRTGIATKKQAKLFLLALLPFYMFISGGAPSVMRAGLMGVLLIFTGSFQKKIPIIDLLSFTCLFLLISSPSYFHHLGFQFSFLVTFSLLLTIPILKQYESKWIQSAIIGLVSQLSLLALQVHYFYEFQPFSLWINMIAVPYFSFFVIPLLMIIFLLSLIVPSICLFLSRAFSLIHEFVLSIFITQSESLDYPWVIGELPSFYIVLYAFFFVVMMMKWEQKEKVKAFLASLAVVFVFIFYSSIPYLSKEGVVTMLDVAQGDSFVIELPHREGIIMIDAAGPPVFTTNKEKTANEVILPFLKSRGIHRIDALFISHEDSDHSGSVPFVLEEMEVSRIYVSPYHTEKYENGVKVEEVSAGESIRFKGHEFHVVHPLMDRNHGDPNDNSLVLYSSIGGKRWFFTGDISAPIERDIVKRNSTLQTDVLKVAHHGSHTSTSEELLNGLNPRIGLISAGVDNRYGHPHEEVVGRLSEHGVVLLQTNRHGAVQYFFSGQSGTFSTFIPYNASRE</sequence>
<dbReference type="InterPro" id="IPR052159">
    <property type="entry name" value="Competence_DNA_uptake"/>
</dbReference>
<feature type="transmembrane region" description="Helical" evidence="6">
    <location>
        <begin position="56"/>
        <end position="75"/>
    </location>
</feature>
<keyword evidence="2" id="KW-1003">Cell membrane</keyword>
<feature type="domain" description="Metallo-beta-lactamase" evidence="7">
    <location>
        <begin position="521"/>
        <end position="716"/>
    </location>
</feature>
<organism evidence="8 9">
    <name type="scientific">Halobacillus litoralis</name>
    <dbReference type="NCBI Taxonomy" id="45668"/>
    <lineage>
        <taxon>Bacteria</taxon>
        <taxon>Bacillati</taxon>
        <taxon>Bacillota</taxon>
        <taxon>Bacilli</taxon>
        <taxon>Bacillales</taxon>
        <taxon>Bacillaceae</taxon>
        <taxon>Halobacillus</taxon>
    </lineage>
</organism>
<dbReference type="SMART" id="SM00849">
    <property type="entry name" value="Lactamase_B"/>
    <property type="match status" value="1"/>
</dbReference>
<feature type="transmembrane region" description="Helical" evidence="6">
    <location>
        <begin position="276"/>
        <end position="296"/>
    </location>
</feature>
<dbReference type="GO" id="GO:0005886">
    <property type="term" value="C:plasma membrane"/>
    <property type="evidence" value="ECO:0007669"/>
    <property type="project" value="UniProtKB-SubCell"/>
</dbReference>
<feature type="transmembrane region" description="Helical" evidence="6">
    <location>
        <begin position="21"/>
        <end position="50"/>
    </location>
</feature>
<dbReference type="Proteomes" id="UP000447393">
    <property type="component" value="Unassembled WGS sequence"/>
</dbReference>
<dbReference type="Pfam" id="PF13567">
    <property type="entry name" value="DUF4131"/>
    <property type="match status" value="1"/>
</dbReference>
<protein>
    <submittedName>
        <fullName evidence="8">DNA internalization-related competence protein ComEC/Rec2</fullName>
    </submittedName>
</protein>
<dbReference type="NCBIfam" id="TIGR00361">
    <property type="entry name" value="ComEC_Rec2"/>
    <property type="match status" value="1"/>
</dbReference>
<evidence type="ECO:0000259" key="7">
    <source>
        <dbReference type="SMART" id="SM00849"/>
    </source>
</evidence>
<dbReference type="Gene3D" id="3.60.15.10">
    <property type="entry name" value="Ribonuclease Z/Hydroxyacylglutathione hydrolase-like"/>
    <property type="match status" value="1"/>
</dbReference>
<evidence type="ECO:0000256" key="5">
    <source>
        <dbReference type="ARBA" id="ARBA00023136"/>
    </source>
</evidence>
<feature type="transmembrane region" description="Helical" evidence="6">
    <location>
        <begin position="400"/>
        <end position="422"/>
    </location>
</feature>
<evidence type="ECO:0000256" key="3">
    <source>
        <dbReference type="ARBA" id="ARBA00022692"/>
    </source>
</evidence>
<evidence type="ECO:0000256" key="2">
    <source>
        <dbReference type="ARBA" id="ARBA00022475"/>
    </source>
</evidence>
<dbReference type="PANTHER" id="PTHR30619">
    <property type="entry name" value="DNA INTERNALIZATION/COMPETENCE PROTEIN COMEC/REC2"/>
    <property type="match status" value="1"/>
</dbReference>
<comment type="subcellular location">
    <subcellularLocation>
        <location evidence="1">Cell membrane</location>
        <topology evidence="1">Multi-pass membrane protein</topology>
    </subcellularLocation>
</comment>
<feature type="transmembrane region" description="Helical" evidence="6">
    <location>
        <begin position="341"/>
        <end position="358"/>
    </location>
</feature>